<evidence type="ECO:0000256" key="5">
    <source>
        <dbReference type="PROSITE-ProRule" id="PRU10141"/>
    </source>
</evidence>
<feature type="domain" description="Protein kinase" evidence="7">
    <location>
        <begin position="139"/>
        <end position="461"/>
    </location>
</feature>
<feature type="binding site" evidence="5">
    <location>
        <position position="170"/>
    </location>
    <ligand>
        <name>ATP</name>
        <dbReference type="ChEBI" id="CHEBI:30616"/>
    </ligand>
</feature>
<proteinExistence type="predicted"/>
<dbReference type="SMART" id="SM00220">
    <property type="entry name" value="S_TKc"/>
    <property type="match status" value="1"/>
</dbReference>
<dbReference type="GO" id="GO:0004674">
    <property type="term" value="F:protein serine/threonine kinase activity"/>
    <property type="evidence" value="ECO:0007669"/>
    <property type="project" value="UniProtKB-KW"/>
</dbReference>
<keyword evidence="2 5" id="KW-0547">Nucleotide-binding</keyword>
<dbReference type="AlphaFoldDB" id="A0AAX4NZC0"/>
<evidence type="ECO:0000256" key="3">
    <source>
        <dbReference type="ARBA" id="ARBA00022777"/>
    </source>
</evidence>
<dbReference type="GO" id="GO:0005524">
    <property type="term" value="F:ATP binding"/>
    <property type="evidence" value="ECO:0007669"/>
    <property type="project" value="UniProtKB-UniRule"/>
</dbReference>
<dbReference type="SUPFAM" id="SSF56112">
    <property type="entry name" value="Protein kinase-like (PK-like)"/>
    <property type="match status" value="1"/>
</dbReference>
<evidence type="ECO:0000256" key="2">
    <source>
        <dbReference type="ARBA" id="ARBA00022741"/>
    </source>
</evidence>
<evidence type="ECO:0000313" key="8">
    <source>
        <dbReference type="EMBL" id="WZN59307.1"/>
    </source>
</evidence>
<dbReference type="PROSITE" id="PS50011">
    <property type="entry name" value="PROTEIN_KINASE_DOM"/>
    <property type="match status" value="1"/>
</dbReference>
<dbReference type="Gene3D" id="3.30.200.20">
    <property type="entry name" value="Phosphorylase Kinase, domain 1"/>
    <property type="match status" value="1"/>
</dbReference>
<evidence type="ECO:0000313" key="9">
    <source>
        <dbReference type="Proteomes" id="UP001472866"/>
    </source>
</evidence>
<keyword evidence="8" id="KW-0723">Serine/threonine-protein kinase</keyword>
<dbReference type="InterPro" id="IPR011009">
    <property type="entry name" value="Kinase-like_dom_sf"/>
</dbReference>
<accession>A0AAX4NZC0</accession>
<organism evidence="8 9">
    <name type="scientific">Chloropicon roscoffensis</name>
    <dbReference type="NCBI Taxonomy" id="1461544"/>
    <lineage>
        <taxon>Eukaryota</taxon>
        <taxon>Viridiplantae</taxon>
        <taxon>Chlorophyta</taxon>
        <taxon>Chloropicophyceae</taxon>
        <taxon>Chloropicales</taxon>
        <taxon>Chloropicaceae</taxon>
        <taxon>Chloropicon</taxon>
    </lineage>
</organism>
<evidence type="ECO:0000256" key="4">
    <source>
        <dbReference type="ARBA" id="ARBA00022840"/>
    </source>
</evidence>
<keyword evidence="3 8" id="KW-0418">Kinase</keyword>
<evidence type="ECO:0000259" key="7">
    <source>
        <dbReference type="PROSITE" id="PS50011"/>
    </source>
</evidence>
<evidence type="ECO:0000256" key="1">
    <source>
        <dbReference type="ARBA" id="ARBA00022679"/>
    </source>
</evidence>
<dbReference type="PANTHER" id="PTHR46699">
    <property type="entry name" value="SERINE/THREONINE-PROTEIN KINASE STN8, CHLOROPLASTIC-RELATED"/>
    <property type="match status" value="1"/>
</dbReference>
<reference evidence="8 9" key="1">
    <citation type="submission" date="2024-03" db="EMBL/GenBank/DDBJ databases">
        <title>Complete genome sequence of the green alga Chloropicon roscoffensis RCC1871.</title>
        <authorList>
            <person name="Lemieux C."/>
            <person name="Pombert J.-F."/>
            <person name="Otis C."/>
            <person name="Turmel M."/>
        </authorList>
    </citation>
    <scope>NUCLEOTIDE SEQUENCE [LARGE SCALE GENOMIC DNA]</scope>
    <source>
        <strain evidence="8 9">RCC1871</strain>
    </source>
</reference>
<dbReference type="InterPro" id="IPR017441">
    <property type="entry name" value="Protein_kinase_ATP_BS"/>
</dbReference>
<keyword evidence="1" id="KW-0808">Transferase</keyword>
<protein>
    <submittedName>
        <fullName evidence="8">Serine/threonine protein kinase</fullName>
    </submittedName>
</protein>
<dbReference type="PROSITE" id="PS00107">
    <property type="entry name" value="PROTEIN_KINASE_ATP"/>
    <property type="match status" value="1"/>
</dbReference>
<dbReference type="EMBL" id="CP151501">
    <property type="protein sequence ID" value="WZN59307.1"/>
    <property type="molecule type" value="Genomic_DNA"/>
</dbReference>
<dbReference type="PROSITE" id="PS00108">
    <property type="entry name" value="PROTEIN_KINASE_ST"/>
    <property type="match status" value="1"/>
</dbReference>
<dbReference type="Gene3D" id="1.10.510.10">
    <property type="entry name" value="Transferase(Phosphotransferase) domain 1"/>
    <property type="match status" value="1"/>
</dbReference>
<dbReference type="Proteomes" id="UP001472866">
    <property type="component" value="Chromosome 01"/>
</dbReference>
<dbReference type="PANTHER" id="PTHR46699:SF4">
    <property type="entry name" value="SERINE_THREONINE-PROTEIN KINASE STN7, CHLOROPLASTIC"/>
    <property type="match status" value="1"/>
</dbReference>
<dbReference type="Pfam" id="PF00069">
    <property type="entry name" value="Pkinase"/>
    <property type="match status" value="1"/>
</dbReference>
<name>A0AAX4NZC0_9CHLO</name>
<sequence>MAPKASFTGAARGRLRAPKLPKFPASGPAASTRPALPPRRALPADDATVSHLHHLLTLALEPLYMPCSGMKCGDIIYRSTLDPSLRLEERGVNPQLVALGAAALLYLFAKPGIFPGFVDYYFLAPAYSLLRKKVRQEEIVLGKVIGTGGFGKVYKAKLRSGGTEELVVKKAYDYGEAEVWMNERLERVCPNRVPKFIDAFEGPKEKRNERPPLWLVWQFEGEGTLADAIQSKDFPENLEERVLGRKLGEQVPEARRRQAVIRALLKDVLDALNEIHRTGIVHRDVKPENILLPSQGKRGKVKFIDFGAAADLRVGINYLPKEFLLDPRYAPPEKYIMSTSTPKAPPTPVAAALSPVLWSLNRPDRFDMYSVGILLLQMCFPPLRRDNQLVAFNRQLGGLDYDILAWRDLIVSKKGGSGGYAQGIEILDMDGGRGWDLLRRLINNSPSRRIGASAAASHPFVSNFGLGVLPVLLEQVGEILPEGAKRQSDWLVDKAARGAELGLTEAEVEDIRTKNKSKTVREREVAALFDPKTSKTISWWSQRERGTAFARRPAGGEAARSRNERVLSAFSWKAKKTIDSYTSRGGKGKSLLDLVGSFRKKGKYKTSG</sequence>
<keyword evidence="9" id="KW-1185">Reference proteome</keyword>
<feature type="compositionally biased region" description="Low complexity" evidence="6">
    <location>
        <begin position="28"/>
        <end position="40"/>
    </location>
</feature>
<evidence type="ECO:0000256" key="6">
    <source>
        <dbReference type="SAM" id="MobiDB-lite"/>
    </source>
</evidence>
<feature type="region of interest" description="Disordered" evidence="6">
    <location>
        <begin position="18"/>
        <end position="40"/>
    </location>
</feature>
<dbReference type="InterPro" id="IPR000719">
    <property type="entry name" value="Prot_kinase_dom"/>
</dbReference>
<keyword evidence="4 5" id="KW-0067">ATP-binding</keyword>
<gene>
    <name evidence="8" type="ORF">HKI87_01g08330</name>
</gene>
<dbReference type="InterPro" id="IPR008271">
    <property type="entry name" value="Ser/Thr_kinase_AS"/>
</dbReference>